<gene>
    <name evidence="2" type="ORF">GQ55_9G291600</name>
</gene>
<accession>A0A2T7C7L5</accession>
<feature type="region of interest" description="Disordered" evidence="1">
    <location>
        <begin position="1"/>
        <end position="27"/>
    </location>
</feature>
<protein>
    <submittedName>
        <fullName evidence="2">Uncharacterized protein</fullName>
    </submittedName>
</protein>
<sequence>MHDGAGLSPDPPTQSARNPREAAVPSASLPPPLLLCCRATRSSLRLQHGPPPHRRLPATPPSDFVGLMSTPAATQASRSSRICSKLKLEESSCFSCAFRCAQHSHRSPCHRSALARRVAAASSPCRSLNLSWLFHSSSPLPFPPCSPPRLPVVYPLHQTTAGGNHGDDSSVTF</sequence>
<dbReference type="Gramene" id="PUZ39339">
    <property type="protein sequence ID" value="PUZ39339"/>
    <property type="gene ID" value="GQ55_9G291600"/>
</dbReference>
<evidence type="ECO:0000313" key="3">
    <source>
        <dbReference type="Proteomes" id="UP000244336"/>
    </source>
</evidence>
<proteinExistence type="predicted"/>
<evidence type="ECO:0000313" key="2">
    <source>
        <dbReference type="EMBL" id="PUZ39339.1"/>
    </source>
</evidence>
<organism evidence="2 3">
    <name type="scientific">Panicum hallii var. hallii</name>
    <dbReference type="NCBI Taxonomy" id="1504633"/>
    <lineage>
        <taxon>Eukaryota</taxon>
        <taxon>Viridiplantae</taxon>
        <taxon>Streptophyta</taxon>
        <taxon>Embryophyta</taxon>
        <taxon>Tracheophyta</taxon>
        <taxon>Spermatophyta</taxon>
        <taxon>Magnoliopsida</taxon>
        <taxon>Liliopsida</taxon>
        <taxon>Poales</taxon>
        <taxon>Poaceae</taxon>
        <taxon>PACMAD clade</taxon>
        <taxon>Panicoideae</taxon>
        <taxon>Panicodae</taxon>
        <taxon>Paniceae</taxon>
        <taxon>Panicinae</taxon>
        <taxon>Panicum</taxon>
        <taxon>Panicum sect. Panicum</taxon>
    </lineage>
</organism>
<dbReference type="AlphaFoldDB" id="A0A2T7C7L5"/>
<dbReference type="EMBL" id="CM009757">
    <property type="protein sequence ID" value="PUZ39339.1"/>
    <property type="molecule type" value="Genomic_DNA"/>
</dbReference>
<evidence type="ECO:0000256" key="1">
    <source>
        <dbReference type="SAM" id="MobiDB-lite"/>
    </source>
</evidence>
<dbReference type="Proteomes" id="UP000244336">
    <property type="component" value="Chromosome 9"/>
</dbReference>
<reference evidence="2 3" key="1">
    <citation type="submission" date="2018-04" db="EMBL/GenBank/DDBJ databases">
        <title>WGS assembly of Panicum hallii var. hallii HAL2.</title>
        <authorList>
            <person name="Lovell J."/>
            <person name="Jenkins J."/>
            <person name="Lowry D."/>
            <person name="Mamidi S."/>
            <person name="Sreedasyam A."/>
            <person name="Weng X."/>
            <person name="Barry K."/>
            <person name="Bonette J."/>
            <person name="Campitelli B."/>
            <person name="Daum C."/>
            <person name="Gordon S."/>
            <person name="Gould B."/>
            <person name="Lipzen A."/>
            <person name="MacQueen A."/>
            <person name="Palacio-Mejia J."/>
            <person name="Plott C."/>
            <person name="Shakirov E."/>
            <person name="Shu S."/>
            <person name="Yoshinaga Y."/>
            <person name="Zane M."/>
            <person name="Rokhsar D."/>
            <person name="Grimwood J."/>
            <person name="Schmutz J."/>
            <person name="Juenger T."/>
        </authorList>
    </citation>
    <scope>NUCLEOTIDE SEQUENCE [LARGE SCALE GENOMIC DNA]</scope>
    <source>
        <strain evidence="3">cv. HAL2</strain>
    </source>
</reference>
<name>A0A2T7C7L5_9POAL</name>
<keyword evidence="3" id="KW-1185">Reference proteome</keyword>